<accession>A0A2T7CRY5</accession>
<proteinExistence type="predicted"/>
<dbReference type="Gramene" id="PUZ46033">
    <property type="protein sequence ID" value="PUZ46033"/>
    <property type="gene ID" value="GQ55_7G013700"/>
</dbReference>
<protein>
    <recommendedName>
        <fullName evidence="1">Transposase MuDR N-terminal domain-containing protein</fullName>
    </recommendedName>
</protein>
<dbReference type="Proteomes" id="UP000244336">
    <property type="component" value="Chromosome 7"/>
</dbReference>
<dbReference type="AlphaFoldDB" id="A0A2T7CRY5"/>
<evidence type="ECO:0000259" key="1">
    <source>
        <dbReference type="Pfam" id="PF09322"/>
    </source>
</evidence>
<dbReference type="EMBL" id="CM009755">
    <property type="protein sequence ID" value="PUZ46033.1"/>
    <property type="molecule type" value="Genomic_DNA"/>
</dbReference>
<name>A0A2T7CRY5_9POAL</name>
<dbReference type="Pfam" id="PF09322">
    <property type="entry name" value="DUF1979"/>
    <property type="match status" value="1"/>
</dbReference>
<dbReference type="OrthoDB" id="676062at2759"/>
<organism evidence="2 3">
    <name type="scientific">Panicum hallii var. hallii</name>
    <dbReference type="NCBI Taxonomy" id="1504633"/>
    <lineage>
        <taxon>Eukaryota</taxon>
        <taxon>Viridiplantae</taxon>
        <taxon>Streptophyta</taxon>
        <taxon>Embryophyta</taxon>
        <taxon>Tracheophyta</taxon>
        <taxon>Spermatophyta</taxon>
        <taxon>Magnoliopsida</taxon>
        <taxon>Liliopsida</taxon>
        <taxon>Poales</taxon>
        <taxon>Poaceae</taxon>
        <taxon>PACMAD clade</taxon>
        <taxon>Panicoideae</taxon>
        <taxon>Panicodae</taxon>
        <taxon>Paniceae</taxon>
        <taxon>Panicinae</taxon>
        <taxon>Panicum</taxon>
        <taxon>Panicum sect. Panicum</taxon>
    </lineage>
</organism>
<sequence>MSSEKGIFSIYYGEGNVIYGPNGVDLSESNCAVRGITRPHERTFESLCNWLMRGLRINQETHTVSVQCVINRTTHALIWELMPLASNKDWLTYLQNASHWQWPLVLLVSVHQNPLINIEAAPGDENIDEEVEEANIEAGGTAAPQCVADEGENIPFIVEQLQDEERELDEAMNADSSDDDDDVPQDWVSSDFSHLVVDDESSWPSDCRENEIIQGARYHSIEEVKEVVKCWSLSLMREFKTVECKSHTARTRRRSGSTVKTFSEWIENEPKEKWALLYDTDGARYGIMTTNFAEVYNWMLRGVRGLPLVAIVEFIVRGCTCGRTAWIIPAQVR</sequence>
<feature type="domain" description="Transposase MuDR N-terminal" evidence="1">
    <location>
        <begin position="3"/>
        <end position="58"/>
    </location>
</feature>
<evidence type="ECO:0000313" key="3">
    <source>
        <dbReference type="Proteomes" id="UP000244336"/>
    </source>
</evidence>
<gene>
    <name evidence="2" type="ORF">GQ55_7G013700</name>
</gene>
<reference evidence="2 3" key="1">
    <citation type="submission" date="2018-04" db="EMBL/GenBank/DDBJ databases">
        <title>WGS assembly of Panicum hallii var. hallii HAL2.</title>
        <authorList>
            <person name="Lovell J."/>
            <person name="Jenkins J."/>
            <person name="Lowry D."/>
            <person name="Mamidi S."/>
            <person name="Sreedasyam A."/>
            <person name="Weng X."/>
            <person name="Barry K."/>
            <person name="Bonette J."/>
            <person name="Campitelli B."/>
            <person name="Daum C."/>
            <person name="Gordon S."/>
            <person name="Gould B."/>
            <person name="Lipzen A."/>
            <person name="MacQueen A."/>
            <person name="Palacio-Mejia J."/>
            <person name="Plott C."/>
            <person name="Shakirov E."/>
            <person name="Shu S."/>
            <person name="Yoshinaga Y."/>
            <person name="Zane M."/>
            <person name="Rokhsar D."/>
            <person name="Grimwood J."/>
            <person name="Schmutz J."/>
            <person name="Juenger T."/>
        </authorList>
    </citation>
    <scope>NUCLEOTIDE SEQUENCE [LARGE SCALE GENOMIC DNA]</scope>
    <source>
        <strain evidence="3">cv. HAL2</strain>
    </source>
</reference>
<evidence type="ECO:0000313" key="2">
    <source>
        <dbReference type="EMBL" id="PUZ46033.1"/>
    </source>
</evidence>
<dbReference type="InterPro" id="IPR015401">
    <property type="entry name" value="Transposase_MuDR_N"/>
</dbReference>
<keyword evidence="3" id="KW-1185">Reference proteome</keyword>